<comment type="caution">
    <text evidence="2">The sequence shown here is derived from an EMBL/GenBank/DDBJ whole genome shotgun (WGS) entry which is preliminary data.</text>
</comment>
<dbReference type="Proteomes" id="UP000310158">
    <property type="component" value="Unassembled WGS sequence"/>
</dbReference>
<accession>A0A4S4LGP3</accession>
<dbReference type="EMBL" id="SGPL01000573">
    <property type="protein sequence ID" value="THH10418.1"/>
    <property type="molecule type" value="Genomic_DNA"/>
</dbReference>
<name>A0A4S4LGP3_9AGAM</name>
<gene>
    <name evidence="2" type="ORF">EW146_g8370</name>
</gene>
<keyword evidence="3" id="KW-1185">Reference proteome</keyword>
<protein>
    <submittedName>
        <fullName evidence="2">Uncharacterized protein</fullName>
    </submittedName>
</protein>
<evidence type="ECO:0000313" key="3">
    <source>
        <dbReference type="Proteomes" id="UP000310158"/>
    </source>
</evidence>
<reference evidence="2 3" key="1">
    <citation type="submission" date="2019-02" db="EMBL/GenBank/DDBJ databases">
        <title>Genome sequencing of the rare red list fungi Bondarzewia mesenterica.</title>
        <authorList>
            <person name="Buettner E."/>
            <person name="Kellner H."/>
        </authorList>
    </citation>
    <scope>NUCLEOTIDE SEQUENCE [LARGE SCALE GENOMIC DNA]</scope>
    <source>
        <strain evidence="2 3">DSM 108281</strain>
    </source>
</reference>
<sequence length="159" mass="16998">MCRLTPIGSFAAAMLDSFLVISGLARALVSVFKCPLVVFVWYLARGTLTPLPTVASPSLIISNTINTGVVQPNAFSIQVAGTKLLLSSGVHASDGSIHLDISGEGAEVVKRTKSQKVKAMNAGTKRSKEAPAKSMKKKAVENKENQELFYWTAAVHRVI</sequence>
<evidence type="ECO:0000313" key="2">
    <source>
        <dbReference type="EMBL" id="THH10418.1"/>
    </source>
</evidence>
<dbReference type="AlphaFoldDB" id="A0A4S4LGP3"/>
<proteinExistence type="predicted"/>
<feature type="region of interest" description="Disordered" evidence="1">
    <location>
        <begin position="119"/>
        <end position="138"/>
    </location>
</feature>
<evidence type="ECO:0000256" key="1">
    <source>
        <dbReference type="SAM" id="MobiDB-lite"/>
    </source>
</evidence>
<organism evidence="2 3">
    <name type="scientific">Bondarzewia mesenterica</name>
    <dbReference type="NCBI Taxonomy" id="1095465"/>
    <lineage>
        <taxon>Eukaryota</taxon>
        <taxon>Fungi</taxon>
        <taxon>Dikarya</taxon>
        <taxon>Basidiomycota</taxon>
        <taxon>Agaricomycotina</taxon>
        <taxon>Agaricomycetes</taxon>
        <taxon>Russulales</taxon>
        <taxon>Bondarzewiaceae</taxon>
        <taxon>Bondarzewia</taxon>
    </lineage>
</organism>